<keyword evidence="1" id="KW-0678">Repressor</keyword>
<dbReference type="STRING" id="861266.ARTSIC4J27_2015"/>
<protein>
    <submittedName>
        <fullName evidence="7">MerR regulatory family protein</fullName>
    </submittedName>
</protein>
<dbReference type="GO" id="GO:0003677">
    <property type="term" value="F:DNA binding"/>
    <property type="evidence" value="ECO:0007669"/>
    <property type="project" value="UniProtKB-KW"/>
</dbReference>
<name>A0A024H1L0_9MICC</name>
<evidence type="ECO:0000259" key="6">
    <source>
        <dbReference type="PROSITE" id="PS50937"/>
    </source>
</evidence>
<dbReference type="EMBL" id="CAQI01000042">
    <property type="protein sequence ID" value="CCQ46055.1"/>
    <property type="molecule type" value="Genomic_DNA"/>
</dbReference>
<evidence type="ECO:0000313" key="8">
    <source>
        <dbReference type="Proteomes" id="UP000035722"/>
    </source>
</evidence>
<sequence length="263" mass="28633">MKTLRISEVAERTGVPATTLRYYEDIGLIGPAARQANGYRAYDERDLDRLAVISRAKKLDISLEDVRDLVAAWDSEECGTVQHRLADIVASRLHDTREQIAELNALADQLEQTRTKLSAAPQDGPCSDECACFVSGEHDERTRPAPAPGATLFPLLPSSKPMVPESLGAACNLDRSTLPARLEEWSRAVATATGRVSIDNGIALDFEHNPERAAGLVRLAAEEVSCCSFFDFTLKVNTSGLRLEVRAPADAQDALQTVFGTPR</sequence>
<comment type="caution">
    <text evidence="7">The sequence shown here is derived from an EMBL/GenBank/DDBJ whole genome shotgun (WGS) entry which is preliminary data.</text>
</comment>
<dbReference type="Gene3D" id="1.10.1660.10">
    <property type="match status" value="1"/>
</dbReference>
<feature type="domain" description="HTH merR-type" evidence="6">
    <location>
        <begin position="3"/>
        <end position="72"/>
    </location>
</feature>
<dbReference type="SMART" id="SM00422">
    <property type="entry name" value="HTH_MERR"/>
    <property type="match status" value="1"/>
</dbReference>
<dbReference type="GO" id="GO:0003700">
    <property type="term" value="F:DNA-binding transcription factor activity"/>
    <property type="evidence" value="ECO:0007669"/>
    <property type="project" value="InterPro"/>
</dbReference>
<dbReference type="InterPro" id="IPR009061">
    <property type="entry name" value="DNA-bd_dom_put_sf"/>
</dbReference>
<dbReference type="OrthoDB" id="5242095at2"/>
<feature type="coiled-coil region" evidence="5">
    <location>
        <begin position="93"/>
        <end position="120"/>
    </location>
</feature>
<proteinExistence type="predicted"/>
<dbReference type="RefSeq" id="WP_083435395.1">
    <property type="nucleotide sequence ID" value="NZ_CAQI01000042.1"/>
</dbReference>
<dbReference type="PRINTS" id="PR00040">
    <property type="entry name" value="HTHMERR"/>
</dbReference>
<evidence type="ECO:0000256" key="2">
    <source>
        <dbReference type="ARBA" id="ARBA00023015"/>
    </source>
</evidence>
<dbReference type="PANTHER" id="PTHR30204:SF69">
    <property type="entry name" value="MERR-FAMILY TRANSCRIPTIONAL REGULATOR"/>
    <property type="match status" value="1"/>
</dbReference>
<accession>A0A024H1L0</accession>
<keyword evidence="5" id="KW-0175">Coiled coil</keyword>
<evidence type="ECO:0000256" key="3">
    <source>
        <dbReference type="ARBA" id="ARBA00023125"/>
    </source>
</evidence>
<dbReference type="InterPro" id="IPR000551">
    <property type="entry name" value="MerR-type_HTH_dom"/>
</dbReference>
<evidence type="ECO:0000256" key="1">
    <source>
        <dbReference type="ARBA" id="ARBA00022491"/>
    </source>
</evidence>
<organism evidence="7 8">
    <name type="scientific">Pseudarthrobacter siccitolerans</name>
    <dbReference type="NCBI Taxonomy" id="861266"/>
    <lineage>
        <taxon>Bacteria</taxon>
        <taxon>Bacillati</taxon>
        <taxon>Actinomycetota</taxon>
        <taxon>Actinomycetes</taxon>
        <taxon>Micrococcales</taxon>
        <taxon>Micrococcaceae</taxon>
        <taxon>Pseudarthrobacter</taxon>
    </lineage>
</organism>
<reference evidence="8" key="1">
    <citation type="journal article" date="2014" name="Genome Announc.">
        <title>Genome Sequence of Arthrobacter siccitolerans 4J27, a Xeroprotectant-Producing Desiccation-Tolerant Microorganism.</title>
        <authorList>
            <person name="Manzanera M."/>
            <person name="Santa-Cruz-Calvo L."/>
            <person name="Vilchez J.I."/>
            <person name="Garcia-Fontana C."/>
            <person name="Silva-Castro G.A."/>
            <person name="Calvo C."/>
            <person name="Gonzalez-Lopez J."/>
        </authorList>
    </citation>
    <scope>NUCLEOTIDE SEQUENCE [LARGE SCALE GENOMIC DNA]</scope>
    <source>
        <strain evidence="8">4J27</strain>
    </source>
</reference>
<evidence type="ECO:0000256" key="5">
    <source>
        <dbReference type="SAM" id="Coils"/>
    </source>
</evidence>
<dbReference type="Proteomes" id="UP000035722">
    <property type="component" value="Unassembled WGS sequence"/>
</dbReference>
<dbReference type="SUPFAM" id="SSF46955">
    <property type="entry name" value="Putative DNA-binding domain"/>
    <property type="match status" value="1"/>
</dbReference>
<keyword evidence="8" id="KW-1185">Reference proteome</keyword>
<dbReference type="InterPro" id="IPR047057">
    <property type="entry name" value="MerR_fam"/>
</dbReference>
<gene>
    <name evidence="7" type="primary">cueR</name>
    <name evidence="7" type="ORF">ARTSIC4J27_2015</name>
</gene>
<evidence type="ECO:0000256" key="4">
    <source>
        <dbReference type="ARBA" id="ARBA00023163"/>
    </source>
</evidence>
<dbReference type="Pfam" id="PF13411">
    <property type="entry name" value="MerR_1"/>
    <property type="match status" value="1"/>
</dbReference>
<keyword evidence="2" id="KW-0805">Transcription regulation</keyword>
<dbReference type="PANTHER" id="PTHR30204">
    <property type="entry name" value="REDOX-CYCLING DRUG-SENSING TRANSCRIPTIONAL ACTIVATOR SOXR"/>
    <property type="match status" value="1"/>
</dbReference>
<evidence type="ECO:0000313" key="7">
    <source>
        <dbReference type="EMBL" id="CCQ46055.1"/>
    </source>
</evidence>
<keyword evidence="4" id="KW-0804">Transcription</keyword>
<dbReference type="PROSITE" id="PS50937">
    <property type="entry name" value="HTH_MERR_2"/>
    <property type="match status" value="1"/>
</dbReference>
<keyword evidence="3" id="KW-0238">DNA-binding</keyword>
<dbReference type="AlphaFoldDB" id="A0A024H1L0"/>